<evidence type="ECO:0000256" key="1">
    <source>
        <dbReference type="ARBA" id="ARBA00023054"/>
    </source>
</evidence>
<dbReference type="SUPFAM" id="SSF52540">
    <property type="entry name" value="P-loop containing nucleoside triphosphate hydrolases"/>
    <property type="match status" value="2"/>
</dbReference>
<reference evidence="5 6" key="1">
    <citation type="journal article" date="2019" name="Int. J. Syst. Evol. Microbiol.">
        <title>The Global Catalogue of Microorganisms (GCM) 10K type strain sequencing project: providing services to taxonomists for standard genome sequencing and annotation.</title>
        <authorList>
            <consortium name="The Broad Institute Genomics Platform"/>
            <consortium name="The Broad Institute Genome Sequencing Center for Infectious Disease"/>
            <person name="Wu L."/>
            <person name="Ma J."/>
        </authorList>
    </citation>
    <scope>NUCLEOTIDE SEQUENCE [LARGE SCALE GENOMIC DNA]</scope>
    <source>
        <strain evidence="5 6">Y73</strain>
    </source>
</reference>
<dbReference type="Proteomes" id="UP001596333">
    <property type="component" value="Unassembled WGS sequence"/>
</dbReference>
<feature type="domain" description="Rad50/SbcC-type AAA" evidence="4">
    <location>
        <begin position="13"/>
        <end position="229"/>
    </location>
</feature>
<evidence type="ECO:0000256" key="2">
    <source>
        <dbReference type="ARBA" id="ARBA00049666"/>
    </source>
</evidence>
<name>A0ABD5UHQ8_9EURY</name>
<dbReference type="EMBL" id="JBHSXI010000008">
    <property type="protein sequence ID" value="MFC6888834.1"/>
    <property type="molecule type" value="Genomic_DNA"/>
</dbReference>
<accession>A0ABD5UHQ8</accession>
<proteinExistence type="inferred from homology"/>
<dbReference type="InterPro" id="IPR038729">
    <property type="entry name" value="Rad50/SbcC_AAA"/>
</dbReference>
<dbReference type="AlphaFoldDB" id="A0ABD5UHQ8"/>
<evidence type="ECO:0000256" key="3">
    <source>
        <dbReference type="SAM" id="Coils"/>
    </source>
</evidence>
<sequence>MNPTILSESAVRVRASNVGGIDETEVEIPPGVTVLSGRNATNRTSFLQALMAGLGSTRPSLKGDADEGRVELAVGDETYTRTLTRRGGSVAFDGDPYLDDPELADLFAFLLENNEARRAVARGDDLREIIMRPVDTDQIEADIRELEAEKDDIDARIGSLDELESTLPELETERAKIESDLEAARADLEAAQAAIDDLDADLEESRSRKEELEEAFQKVREARSEVEDLSFEIETEESTLAELRAERADLEETLDEFEPFDEDPERIDGRVEELRQRKRALDETLNELGSVISFNEEMLEGDGLDVAFESKTDGSGAEPGSVTDELLGADETVCWTCGSEVDRSHIDNTVDRLRDLRSAKLEERNDLRDQIDDLTARRSTIRQRRNERERAERRLDSVESEIADVEARIEELEAEHAAAEERVAEREADTEDVGAGEYDEVIERHREANELELKVDRLESDLAEVDAEIEETEGKLGERETLRDRREAVADELTDLRTRVDRIEEDAVEAFNEHMAAVLDVLGYENIDRIWIERRETEVREGRRKVSRARFDLHVVRSGPDGSAYRDTVDHLSESEREVTGLVFALAGYLVHDVHETLPFILLDSLEAIDSDRIAAVVEYLREYAGYLVVALLPEDAAAISGEHATVDSI</sequence>
<dbReference type="NCBIfam" id="NF045487">
    <property type="entry name" value="ASRP"/>
    <property type="match status" value="1"/>
</dbReference>
<keyword evidence="6" id="KW-1185">Reference proteome</keyword>
<protein>
    <submittedName>
        <fullName evidence="5">Archaea-specific SMC-related protein</fullName>
    </submittedName>
</protein>
<feature type="coiled-coil region" evidence="3">
    <location>
        <begin position="136"/>
        <end position="291"/>
    </location>
</feature>
<dbReference type="RefSeq" id="WP_379766511.1">
    <property type="nucleotide sequence ID" value="NZ_JBHSXI010000008.1"/>
</dbReference>
<keyword evidence="1 3" id="KW-0175">Coiled coil</keyword>
<organism evidence="5 6">
    <name type="scientific">Halorubrum trueperi</name>
    <dbReference type="NCBI Taxonomy" id="2004704"/>
    <lineage>
        <taxon>Archaea</taxon>
        <taxon>Methanobacteriati</taxon>
        <taxon>Methanobacteriota</taxon>
        <taxon>Stenosarchaea group</taxon>
        <taxon>Halobacteria</taxon>
        <taxon>Halobacteriales</taxon>
        <taxon>Haloferacaceae</taxon>
        <taxon>Halorubrum</taxon>
    </lineage>
</organism>
<dbReference type="PANTHER" id="PTHR32114">
    <property type="entry name" value="ABC TRANSPORTER ABCH.3"/>
    <property type="match status" value="1"/>
</dbReference>
<dbReference type="Gene3D" id="3.40.50.300">
    <property type="entry name" value="P-loop containing nucleotide triphosphate hydrolases"/>
    <property type="match status" value="2"/>
</dbReference>
<evidence type="ECO:0000313" key="5">
    <source>
        <dbReference type="EMBL" id="MFC6888834.1"/>
    </source>
</evidence>
<dbReference type="InterPro" id="IPR027417">
    <property type="entry name" value="P-loop_NTPase"/>
</dbReference>
<gene>
    <name evidence="5" type="ORF">ACFQEY_07410</name>
</gene>
<feature type="coiled-coil region" evidence="3">
    <location>
        <begin position="350"/>
        <end position="513"/>
    </location>
</feature>
<dbReference type="PANTHER" id="PTHR32114:SF2">
    <property type="entry name" value="ABC TRANSPORTER ABCH.3"/>
    <property type="match status" value="1"/>
</dbReference>
<evidence type="ECO:0000313" key="6">
    <source>
        <dbReference type="Proteomes" id="UP001596333"/>
    </source>
</evidence>
<dbReference type="Pfam" id="PF13476">
    <property type="entry name" value="AAA_23"/>
    <property type="match status" value="1"/>
</dbReference>
<comment type="caution">
    <text evidence="5">The sequence shown here is derived from an EMBL/GenBank/DDBJ whole genome shotgun (WGS) entry which is preliminary data.</text>
</comment>
<evidence type="ECO:0000259" key="4">
    <source>
        <dbReference type="Pfam" id="PF13476"/>
    </source>
</evidence>
<comment type="similarity">
    <text evidence="2">Belongs to the Sph1/Sph2 family.</text>
</comment>